<dbReference type="Proteomes" id="UP001165121">
    <property type="component" value="Unassembled WGS sequence"/>
</dbReference>
<feature type="region of interest" description="Disordered" evidence="1">
    <location>
        <begin position="49"/>
        <end position="71"/>
    </location>
</feature>
<sequence>MTHPDSAVSINGRTVKRRKKQQKNQTCSTGAEWPRDVADAGAVVWRKSNPATSSPIWRKSSGGAAADGTPGAKVLEGQPTGNGARAACGMAEATQMTDNGAEDAPHRPETMPTEGGTVVAMQVTTAEVDAAKRLTTNGAKLSRALMKKQLLVSGGITTAAKRRQRWIEAEQAAARGMLRAELCEEHAERTKVMRQNVKRVIAELREIADLLQGRRAQRGVQVATELMRREERRRLAPTLTADNKTRRVVKLPDTPTVVYVMAQAPTEQYTECRGLT</sequence>
<name>A0A9W6YBV3_9STRA</name>
<comment type="caution">
    <text evidence="2">The sequence shown here is derived from an EMBL/GenBank/DDBJ whole genome shotgun (WGS) entry which is preliminary data.</text>
</comment>
<dbReference type="AlphaFoldDB" id="A0A9W6YBV3"/>
<proteinExistence type="predicted"/>
<evidence type="ECO:0000313" key="3">
    <source>
        <dbReference type="Proteomes" id="UP001165121"/>
    </source>
</evidence>
<evidence type="ECO:0000256" key="1">
    <source>
        <dbReference type="SAM" id="MobiDB-lite"/>
    </source>
</evidence>
<protein>
    <submittedName>
        <fullName evidence="2">Unnamed protein product</fullName>
    </submittedName>
</protein>
<organism evidence="2 3">
    <name type="scientific">Phytophthora fragariaefolia</name>
    <dbReference type="NCBI Taxonomy" id="1490495"/>
    <lineage>
        <taxon>Eukaryota</taxon>
        <taxon>Sar</taxon>
        <taxon>Stramenopiles</taxon>
        <taxon>Oomycota</taxon>
        <taxon>Peronosporomycetes</taxon>
        <taxon>Peronosporales</taxon>
        <taxon>Peronosporaceae</taxon>
        <taxon>Phytophthora</taxon>
    </lineage>
</organism>
<accession>A0A9W6YBV3</accession>
<keyword evidence="3" id="KW-1185">Reference proteome</keyword>
<feature type="region of interest" description="Disordered" evidence="1">
    <location>
        <begin position="1"/>
        <end position="33"/>
    </location>
</feature>
<dbReference type="EMBL" id="BSXT01006774">
    <property type="protein sequence ID" value="GMF63028.1"/>
    <property type="molecule type" value="Genomic_DNA"/>
</dbReference>
<evidence type="ECO:0000313" key="2">
    <source>
        <dbReference type="EMBL" id="GMF63028.1"/>
    </source>
</evidence>
<gene>
    <name evidence="2" type="ORF">Pfra01_002751400</name>
</gene>
<reference evidence="2" key="1">
    <citation type="submission" date="2023-04" db="EMBL/GenBank/DDBJ databases">
        <title>Phytophthora fragariaefolia NBRC 109709.</title>
        <authorList>
            <person name="Ichikawa N."/>
            <person name="Sato H."/>
            <person name="Tonouchi N."/>
        </authorList>
    </citation>
    <scope>NUCLEOTIDE SEQUENCE</scope>
    <source>
        <strain evidence="2">NBRC 109709</strain>
    </source>
</reference>